<dbReference type="EMBL" id="MU167357">
    <property type="protein sequence ID" value="KAG0142180.1"/>
    <property type="molecule type" value="Genomic_DNA"/>
</dbReference>
<protein>
    <recommendedName>
        <fullName evidence="3">Rap-GAP domain-containing protein</fullName>
    </recommendedName>
</protein>
<proteinExistence type="predicted"/>
<evidence type="ECO:0000259" key="3">
    <source>
        <dbReference type="PROSITE" id="PS50085"/>
    </source>
</evidence>
<dbReference type="GO" id="GO:0032007">
    <property type="term" value="P:negative regulation of TOR signaling"/>
    <property type="evidence" value="ECO:0007669"/>
    <property type="project" value="TreeGrafter"/>
</dbReference>
<dbReference type="InterPro" id="IPR035974">
    <property type="entry name" value="Rap/Ran-GAP_sf"/>
</dbReference>
<keyword evidence="5" id="KW-1185">Reference proteome</keyword>
<evidence type="ECO:0000313" key="5">
    <source>
        <dbReference type="Proteomes" id="UP000886653"/>
    </source>
</evidence>
<dbReference type="GO" id="GO:0051056">
    <property type="term" value="P:regulation of small GTPase mediated signal transduction"/>
    <property type="evidence" value="ECO:0007669"/>
    <property type="project" value="InterPro"/>
</dbReference>
<dbReference type="Pfam" id="PF03542">
    <property type="entry name" value="Tuberin"/>
    <property type="match status" value="1"/>
</dbReference>
<dbReference type="InterPro" id="IPR000331">
    <property type="entry name" value="Rap/Ran_GAP_dom"/>
</dbReference>
<dbReference type="PROSITE" id="PS50085">
    <property type="entry name" value="RAPGAP"/>
    <property type="match status" value="1"/>
</dbReference>
<accession>A0A9P6T833</accession>
<dbReference type="InterPro" id="IPR018515">
    <property type="entry name" value="Tuberin-type_domain"/>
</dbReference>
<dbReference type="Pfam" id="PF11864">
    <property type="entry name" value="DUF3384"/>
    <property type="match status" value="1"/>
</dbReference>
<organism evidence="4 5">
    <name type="scientific">Cronartium quercuum f. sp. fusiforme G11</name>
    <dbReference type="NCBI Taxonomy" id="708437"/>
    <lineage>
        <taxon>Eukaryota</taxon>
        <taxon>Fungi</taxon>
        <taxon>Dikarya</taxon>
        <taxon>Basidiomycota</taxon>
        <taxon>Pucciniomycotina</taxon>
        <taxon>Pucciniomycetes</taxon>
        <taxon>Pucciniales</taxon>
        <taxon>Coleosporiaceae</taxon>
        <taxon>Cronartium</taxon>
    </lineage>
</organism>
<dbReference type="GO" id="GO:0005096">
    <property type="term" value="F:GTPase activator activity"/>
    <property type="evidence" value="ECO:0007669"/>
    <property type="project" value="UniProtKB-KW"/>
</dbReference>
<dbReference type="SUPFAM" id="SSF111347">
    <property type="entry name" value="Rap/Ran-GAP"/>
    <property type="match status" value="1"/>
</dbReference>
<keyword evidence="1" id="KW-0343">GTPase activation</keyword>
<evidence type="ECO:0000256" key="1">
    <source>
        <dbReference type="ARBA" id="ARBA00022468"/>
    </source>
</evidence>
<comment type="caution">
    <text evidence="4">The sequence shown here is derived from an EMBL/GenBank/DDBJ whole genome shotgun (WGS) entry which is preliminary data.</text>
</comment>
<evidence type="ECO:0000256" key="2">
    <source>
        <dbReference type="SAM" id="MobiDB-lite"/>
    </source>
</evidence>
<dbReference type="GO" id="GO:0033596">
    <property type="term" value="C:TSC1-TSC2 complex"/>
    <property type="evidence" value="ECO:0007669"/>
    <property type="project" value="TreeGrafter"/>
</dbReference>
<dbReference type="Gene3D" id="3.40.50.11210">
    <property type="entry name" value="Rap/Ran-GAP"/>
    <property type="match status" value="1"/>
</dbReference>
<name>A0A9P6T833_9BASI</name>
<dbReference type="GO" id="GO:0005634">
    <property type="term" value="C:nucleus"/>
    <property type="evidence" value="ECO:0007669"/>
    <property type="project" value="InterPro"/>
</dbReference>
<dbReference type="FunFam" id="3.40.50.11210:FF:000007">
    <property type="entry name" value="Tuberous sclerosis 2"/>
    <property type="match status" value="1"/>
</dbReference>
<dbReference type="OrthoDB" id="19311at2759"/>
<dbReference type="InterPro" id="IPR027107">
    <property type="entry name" value="Tuberin/Ral-act_asu"/>
</dbReference>
<dbReference type="Proteomes" id="UP000886653">
    <property type="component" value="Unassembled WGS sequence"/>
</dbReference>
<feature type="region of interest" description="Disordered" evidence="2">
    <location>
        <begin position="814"/>
        <end position="839"/>
    </location>
</feature>
<feature type="compositionally biased region" description="Basic and acidic residues" evidence="2">
    <location>
        <begin position="814"/>
        <end position="826"/>
    </location>
</feature>
<reference evidence="4" key="1">
    <citation type="submission" date="2013-11" db="EMBL/GenBank/DDBJ databases">
        <title>Genome sequence of the fusiform rust pathogen reveals effectors for host alternation and coevolution with pine.</title>
        <authorList>
            <consortium name="DOE Joint Genome Institute"/>
            <person name="Smith K."/>
            <person name="Pendleton A."/>
            <person name="Kubisiak T."/>
            <person name="Anderson C."/>
            <person name="Salamov A."/>
            <person name="Aerts A."/>
            <person name="Riley R."/>
            <person name="Clum A."/>
            <person name="Lindquist E."/>
            <person name="Ence D."/>
            <person name="Campbell M."/>
            <person name="Kronenberg Z."/>
            <person name="Feau N."/>
            <person name="Dhillon B."/>
            <person name="Hamelin R."/>
            <person name="Burleigh J."/>
            <person name="Smith J."/>
            <person name="Yandell M."/>
            <person name="Nelson C."/>
            <person name="Grigoriev I."/>
            <person name="Davis J."/>
        </authorList>
    </citation>
    <scope>NUCLEOTIDE SEQUENCE</scope>
    <source>
        <strain evidence="4">G11</strain>
    </source>
</reference>
<dbReference type="InterPro" id="IPR024584">
    <property type="entry name" value="Tuberin_N"/>
</dbReference>
<dbReference type="PANTHER" id="PTHR10063:SF0">
    <property type="entry name" value="TUBERIN"/>
    <property type="match status" value="1"/>
</dbReference>
<evidence type="ECO:0000313" key="4">
    <source>
        <dbReference type="EMBL" id="KAG0142180.1"/>
    </source>
</evidence>
<gene>
    <name evidence="4" type="ORF">CROQUDRAFT_249446</name>
</gene>
<dbReference type="Pfam" id="PF02145">
    <property type="entry name" value="Rap_GAP"/>
    <property type="match status" value="1"/>
</dbReference>
<dbReference type="PANTHER" id="PTHR10063">
    <property type="entry name" value="TUBERIN"/>
    <property type="match status" value="1"/>
</dbReference>
<sequence>MEFQKMMDFSELENMITNYQLDQIPKLDSSSDSLIKLLSFETKINQKLQLLKNQSTTSKSFLDLNIIRFNLIHLTLLSNQLNQNHDSHTLINQTFYSIIHQTINQSSNNLISNQIEHSKLIQPILHSINLLTNNGKLITPYFDLISILIKLASNHQTLDHSAKLLIDITKFSSPQLQFDQIKQINDHFIHSISKIQNQLTLDYLHCLIVFGWIPSKEILIQSLYFLAELIGLNHQNQNLIQQAKASIKHLIRSPSNQAISSLIQIINIEKSFSTTSAIIGSIRCLSDAYQDYDSLSTTELNHPDVHQLKTSLTLLSLGLILIKKELLSLICSDLNDLDLIHHQIILLLIDRFNAIDHFDSISSSVGFKSDDLNTILDLMNTFVDQRLNKWFQSTEPRHPCHPLDPFAQLFFVIFNQFTSESLQPLPAHYQQITINKYFKLSIRLSQYLPPKSKLKLLDQIDTERVCEPEDSNWIQNLTLLLNGFFNFNPHPPSIHQSNSNDNQSKSLLSIIPQTSLKTQTRLIKLIYDVFLSIRDLDDWKVQLIDQVIFPTLTKIVLLHYYPPFDDSNLIDLSMEFILDILKNELINELIINNDKMATSVRAKSDCFDTFRTLLLYVTNVGKFYQSTEVNDFIQSHLSHRNDTECSCPPSQSSPSPPSALHQVSPFVTALSPSKPTTIPITTQTTSTATPIKKPIVKHHQDCLNRRSSLSHKSVKTLIRLFLTCLKISSSFSNLQCSLIFKDLVNLLKPNQIKIEELDHDLQSINSNTLGTIARLDILKLLVRLRADEVHRVEFSREVEIGGLAGMIGRVDLRDDGASRQEQEGGPRRKRGRTPDHNPVISIASVHQKSRSMSMSDPLNKLSSSNEFVVLSRKFISNSTHTIPTKQLWSVPEDLESLGWPLSICTQSTHSLVTFDHVTRKDWNEIKTNDEKPSTTISINCSQHQYSKLTVLPISDYFAALISILRYETDWELVSYILCHLPNQLSNKHFGCGPNASQQIHQLRRFLCTTIKNDKLFQQVRFPLGIKLTDAHSIVYQTLATLLAYKSLFDKIQSDELIGSFVNGLSKYKETAKVCVHALSLACHELPLSITKYLPEILRGLMRIVSSSVVAVHILELLGFLGQMPNLYVNLTEDEFKMIFGIALQYINSHNHQLKFEQVNEVELAFGEYVYLMAFYIIALWFVSLKLQDRKKYVKFISKKLIQACDNGLDEPTEVCFDMLNRYTYSNAEPKPRQKQTKFNEIINDSLGKPLKVNSWIIGNSILTIKCLRRPGWTEVIIKRPSGVVKMVWELENLSADHCYPSGEVDVLDMVLRHRDTLYVDSTEESEGEQSNLNTSDHNQVKKEIDVNSILNQSSKITTETGISPNFTNLSIEPSFFALQLLTNENPKPILIPTDEVPSFQRSIDLIDYTPVVDFHKIGIIYVGPKQINENEILNNKEGSKAYIDFISEIGTLIRLKGCQHFNTAGLDTQNDEHGKFSYVWNDDITQVCFHISTLLPSETPNHFMAKKSLIGNDFVVIVFNESGLPYQFNTLKTSFNFINIIIEPNTISSSKFFKIKLQLKDGLPKIGPIEEFKMVSKSSLSSFVRRLALHSNTFAQVYLACVGRKTEYISHWRSRFRDINRLKDRVIKYWNEQQQLQQEEDHDEVGDEDRVVQDKDFTTWTG</sequence>
<feature type="domain" description="Rap-GAP" evidence="3">
    <location>
        <begin position="1403"/>
        <end position="1630"/>
    </location>
</feature>